<reference evidence="1" key="1">
    <citation type="submission" date="2021-12" db="EMBL/GenBank/DDBJ databases">
        <authorList>
            <person name="King R."/>
        </authorList>
    </citation>
    <scope>NUCLEOTIDE SEQUENCE</scope>
</reference>
<evidence type="ECO:0008006" key="3">
    <source>
        <dbReference type="Google" id="ProtNLM"/>
    </source>
</evidence>
<dbReference type="Gene3D" id="3.90.280.10">
    <property type="entry name" value="PEBP-like"/>
    <property type="match status" value="1"/>
</dbReference>
<dbReference type="PANTHER" id="PTHR11362">
    <property type="entry name" value="PHOSPHATIDYLETHANOLAMINE-BINDING PROTEIN"/>
    <property type="match status" value="1"/>
</dbReference>
<gene>
    <name evidence="1" type="ORF">BEMITA_LOCUS5395</name>
</gene>
<dbReference type="InterPro" id="IPR035810">
    <property type="entry name" value="PEBP_euk"/>
</dbReference>
<sequence>MGKIPFLYLKAFSTCTYFITLCASDEPSKELLRKTFESEKFVPDIFPEPPQELLKVTYNGVNVSLGGLIPFDLAADPPELIWNERDAYYTILMTDPDSPSRADPTEKELEHWVVGNIYKGNISSGQTFAEYEGPLDARVYVNEEGIHRYIISVFEQIGKQNFTGLCINNEDILFRGGFNTSHFVKEHKLKGPVAATYFTVDHEATKLRPTTTPASRVPNSIQIRDGRILR</sequence>
<dbReference type="EMBL" id="OU963864">
    <property type="protein sequence ID" value="CAH0386249.1"/>
    <property type="molecule type" value="Genomic_DNA"/>
</dbReference>
<organism evidence="1 2">
    <name type="scientific">Bemisia tabaci</name>
    <name type="common">Sweetpotato whitefly</name>
    <name type="synonym">Aleurodes tabaci</name>
    <dbReference type="NCBI Taxonomy" id="7038"/>
    <lineage>
        <taxon>Eukaryota</taxon>
        <taxon>Metazoa</taxon>
        <taxon>Ecdysozoa</taxon>
        <taxon>Arthropoda</taxon>
        <taxon>Hexapoda</taxon>
        <taxon>Insecta</taxon>
        <taxon>Pterygota</taxon>
        <taxon>Neoptera</taxon>
        <taxon>Paraneoptera</taxon>
        <taxon>Hemiptera</taxon>
        <taxon>Sternorrhyncha</taxon>
        <taxon>Aleyrodoidea</taxon>
        <taxon>Aleyrodidae</taxon>
        <taxon>Aleyrodinae</taxon>
        <taxon>Bemisia</taxon>
    </lineage>
</organism>
<dbReference type="SUPFAM" id="SSF49777">
    <property type="entry name" value="PEBP-like"/>
    <property type="match status" value="1"/>
</dbReference>
<dbReference type="PANTHER" id="PTHR11362:SF82">
    <property type="entry name" value="PHOSPHATIDYLETHANOLAMINE-BINDING PROTEIN 4"/>
    <property type="match status" value="1"/>
</dbReference>
<proteinExistence type="predicted"/>
<dbReference type="Pfam" id="PF01161">
    <property type="entry name" value="PBP"/>
    <property type="match status" value="1"/>
</dbReference>
<dbReference type="Proteomes" id="UP001152759">
    <property type="component" value="Chromosome 3"/>
</dbReference>
<evidence type="ECO:0000313" key="2">
    <source>
        <dbReference type="Proteomes" id="UP001152759"/>
    </source>
</evidence>
<dbReference type="InterPro" id="IPR036610">
    <property type="entry name" value="PEBP-like_sf"/>
</dbReference>
<protein>
    <recommendedName>
        <fullName evidence="3">OV-16 antigen</fullName>
    </recommendedName>
</protein>
<dbReference type="AlphaFoldDB" id="A0A9P0A8G1"/>
<dbReference type="CDD" id="cd00866">
    <property type="entry name" value="PEBP_euk"/>
    <property type="match status" value="1"/>
</dbReference>
<name>A0A9P0A8G1_BEMTA</name>
<dbReference type="InterPro" id="IPR008914">
    <property type="entry name" value="PEBP"/>
</dbReference>
<accession>A0A9P0A8G1</accession>
<evidence type="ECO:0000313" key="1">
    <source>
        <dbReference type="EMBL" id="CAH0386249.1"/>
    </source>
</evidence>
<keyword evidence="2" id="KW-1185">Reference proteome</keyword>